<evidence type="ECO:0000313" key="2">
    <source>
        <dbReference type="Proteomes" id="UP001055072"/>
    </source>
</evidence>
<proteinExistence type="predicted"/>
<reference evidence="1" key="1">
    <citation type="journal article" date="2021" name="Environ. Microbiol.">
        <title>Gene family expansions and transcriptome signatures uncover fungal adaptations to wood decay.</title>
        <authorList>
            <person name="Hage H."/>
            <person name="Miyauchi S."/>
            <person name="Viragh M."/>
            <person name="Drula E."/>
            <person name="Min B."/>
            <person name="Chaduli D."/>
            <person name="Navarro D."/>
            <person name="Favel A."/>
            <person name="Norest M."/>
            <person name="Lesage-Meessen L."/>
            <person name="Balint B."/>
            <person name="Merenyi Z."/>
            <person name="de Eugenio L."/>
            <person name="Morin E."/>
            <person name="Martinez A.T."/>
            <person name="Baldrian P."/>
            <person name="Stursova M."/>
            <person name="Martinez M.J."/>
            <person name="Novotny C."/>
            <person name="Magnuson J.K."/>
            <person name="Spatafora J.W."/>
            <person name="Maurice S."/>
            <person name="Pangilinan J."/>
            <person name="Andreopoulos W."/>
            <person name="LaButti K."/>
            <person name="Hundley H."/>
            <person name="Na H."/>
            <person name="Kuo A."/>
            <person name="Barry K."/>
            <person name="Lipzen A."/>
            <person name="Henrissat B."/>
            <person name="Riley R."/>
            <person name="Ahrendt S."/>
            <person name="Nagy L.G."/>
            <person name="Grigoriev I.V."/>
            <person name="Martin F."/>
            <person name="Rosso M.N."/>
        </authorList>
    </citation>
    <scope>NUCLEOTIDE SEQUENCE</scope>
    <source>
        <strain evidence="1">CBS 384.51</strain>
    </source>
</reference>
<dbReference type="Proteomes" id="UP001055072">
    <property type="component" value="Unassembled WGS sequence"/>
</dbReference>
<accession>A0ACB8UEZ0</accession>
<evidence type="ECO:0000313" key="1">
    <source>
        <dbReference type="EMBL" id="KAI0092977.1"/>
    </source>
</evidence>
<gene>
    <name evidence="1" type="ORF">BDY19DRAFT_1019093</name>
</gene>
<protein>
    <submittedName>
        <fullName evidence="1">Rab-GTPase-TBC domain-containing protein</fullName>
    </submittedName>
</protein>
<dbReference type="EMBL" id="MU274902">
    <property type="protein sequence ID" value="KAI0092977.1"/>
    <property type="molecule type" value="Genomic_DNA"/>
</dbReference>
<sequence length="614" mass="69565">MTARKEGVDEEENFEDVDDVSESKFEDLDLSAASPDSFHHEDTLVTPRPKSQTPPIVTDLRSTETFVEVKSPSSPGALDALLSPTRTEHSARESVAASDITDDDARFSTVMLSSARQSLADVPEVTEAYGDPSSPVHTLAETATLHDDRRDTLDGSELIRLVHTNRVHKKTASNSTIVSGIVSRAEAEGEGDESTHRASLDGKQRLNEAFGRRQNDEGPEVDWTFWGDVVSDYQAFAASHPEELAKAIERGIPKSLRGMIWQLMSASKDPDLEETYLKLLKDPSPHEKAIYRDLGRTFPHHAFFTEGQGIGQENLFNVLKAYSLYDSSVGYCQGLPFIVAILLLNMPDEEAFCLLVRLMHSYDLRGHFLPEMPKLQQRMYDRLVEELLPVLHIHFIRQGVKSSMYCSQWFLTMFSYKFPLSVVFRIYDNVLASGVEAMFSFSLMLLAKNEETLLSLKFDQLLVFLNNNMLDVYKVVDASNDFDGVEYDINQFVQDAVSMNITPFMLDQYATEYTELVRTRDAHAIEMDNLRNTNRTLQAQVNSLEKNLAQLNTEHVNVLNELVMARLRHEELESELVRYKLLYAEAMHESEDAQSNQRLSRMSLFSRRTSSNTS</sequence>
<keyword evidence="2" id="KW-1185">Reference proteome</keyword>
<comment type="caution">
    <text evidence="1">The sequence shown here is derived from an EMBL/GenBank/DDBJ whole genome shotgun (WGS) entry which is preliminary data.</text>
</comment>
<name>A0ACB8UEZ0_9APHY</name>
<organism evidence="1 2">
    <name type="scientific">Irpex rosettiformis</name>
    <dbReference type="NCBI Taxonomy" id="378272"/>
    <lineage>
        <taxon>Eukaryota</taxon>
        <taxon>Fungi</taxon>
        <taxon>Dikarya</taxon>
        <taxon>Basidiomycota</taxon>
        <taxon>Agaricomycotina</taxon>
        <taxon>Agaricomycetes</taxon>
        <taxon>Polyporales</taxon>
        <taxon>Irpicaceae</taxon>
        <taxon>Irpex</taxon>
    </lineage>
</organism>